<dbReference type="Proteomes" id="UP000186004">
    <property type="component" value="Unassembled WGS sequence"/>
</dbReference>
<reference evidence="2 3" key="1">
    <citation type="submission" date="2017-01" db="EMBL/GenBank/DDBJ databases">
        <authorList>
            <person name="Mah S.A."/>
            <person name="Swanson W.J."/>
            <person name="Moy G.W."/>
            <person name="Vacquier V.D."/>
        </authorList>
    </citation>
    <scope>NUCLEOTIDE SEQUENCE [LARGE SCALE GENOMIC DNA]</scope>
    <source>
        <strain evidence="2 3">DSM 45758</strain>
    </source>
</reference>
<dbReference type="EMBL" id="FTNF01000018">
    <property type="protein sequence ID" value="SIR78975.1"/>
    <property type="molecule type" value="Genomic_DNA"/>
</dbReference>
<dbReference type="Gene3D" id="1.10.357.10">
    <property type="entry name" value="Tetracycline Repressor, domain 2"/>
    <property type="match status" value="1"/>
</dbReference>
<name>A0A1N7DTG3_9ACTN</name>
<evidence type="ECO:0000313" key="2">
    <source>
        <dbReference type="EMBL" id="SIR78975.1"/>
    </source>
</evidence>
<proteinExistence type="predicted"/>
<dbReference type="AlphaFoldDB" id="A0A1N7DTG3"/>
<gene>
    <name evidence="2" type="ORF">SAMN05444858_11850</name>
</gene>
<keyword evidence="3" id="KW-1185">Reference proteome</keyword>
<protein>
    <submittedName>
        <fullName evidence="2">Transcriptional regulator, TetR family</fullName>
    </submittedName>
</protein>
<feature type="region of interest" description="Disordered" evidence="1">
    <location>
        <begin position="72"/>
        <end position="101"/>
    </location>
</feature>
<feature type="compositionally biased region" description="Basic and acidic residues" evidence="1">
    <location>
        <begin position="82"/>
        <end position="92"/>
    </location>
</feature>
<organism evidence="2 3">
    <name type="scientific">Micromonospora avicenniae</name>
    <dbReference type="NCBI Taxonomy" id="1198245"/>
    <lineage>
        <taxon>Bacteria</taxon>
        <taxon>Bacillati</taxon>
        <taxon>Actinomycetota</taxon>
        <taxon>Actinomycetes</taxon>
        <taxon>Micromonosporales</taxon>
        <taxon>Micromonosporaceae</taxon>
        <taxon>Micromonospora</taxon>
    </lineage>
</organism>
<evidence type="ECO:0000313" key="3">
    <source>
        <dbReference type="Proteomes" id="UP000186004"/>
    </source>
</evidence>
<accession>A0A1N7DTG3</accession>
<sequence>MAGIGEATIFRVFADKEELLDAVVAAALDPATVLGELRSIPLDQPLADRLVEAADALEAHLGRMGTVLGALHASGHGRSRRRGEAPRERSAGRDASQAETRDAVAALLEPEREALRLPVEQLTEVFLALVGGRGRFPGGGAQELSNRELVELFLHGALRAAGDAK</sequence>
<dbReference type="STRING" id="1198245.SAMN05444858_11850"/>
<evidence type="ECO:0000256" key="1">
    <source>
        <dbReference type="SAM" id="MobiDB-lite"/>
    </source>
</evidence>